<feature type="domain" description="USP" evidence="3">
    <location>
        <begin position="442"/>
        <end position="975"/>
    </location>
</feature>
<dbReference type="Gene3D" id="3.90.70.10">
    <property type="entry name" value="Cysteine proteinases"/>
    <property type="match status" value="1"/>
</dbReference>
<evidence type="ECO:0000259" key="3">
    <source>
        <dbReference type="PROSITE" id="PS50235"/>
    </source>
</evidence>
<feature type="compositionally biased region" description="Gly residues" evidence="2">
    <location>
        <begin position="1046"/>
        <end position="1055"/>
    </location>
</feature>
<dbReference type="InterPro" id="IPR049407">
    <property type="entry name" value="Usp38-like_N"/>
</dbReference>
<feature type="region of interest" description="Disordered" evidence="2">
    <location>
        <begin position="704"/>
        <end position="732"/>
    </location>
</feature>
<accession>A0ABM0GPZ2</accession>
<feature type="coiled-coil region" evidence="1">
    <location>
        <begin position="533"/>
        <end position="560"/>
    </location>
</feature>
<dbReference type="InterPro" id="IPR001394">
    <property type="entry name" value="Peptidase_C19_UCH"/>
</dbReference>
<dbReference type="InterPro" id="IPR018200">
    <property type="entry name" value="USP_CS"/>
</dbReference>
<name>A0ABM0GPZ2_SACKO</name>
<feature type="region of interest" description="Disordered" evidence="2">
    <location>
        <begin position="910"/>
        <end position="931"/>
    </location>
</feature>
<dbReference type="PROSITE" id="PS00973">
    <property type="entry name" value="USP_2"/>
    <property type="match status" value="1"/>
</dbReference>
<organism evidence="4 5">
    <name type="scientific">Saccoglossus kowalevskii</name>
    <name type="common">Acorn worm</name>
    <dbReference type="NCBI Taxonomy" id="10224"/>
    <lineage>
        <taxon>Eukaryota</taxon>
        <taxon>Metazoa</taxon>
        <taxon>Hemichordata</taxon>
        <taxon>Enteropneusta</taxon>
        <taxon>Harrimaniidae</taxon>
        <taxon>Saccoglossus</taxon>
    </lineage>
</organism>
<dbReference type="InterPro" id="IPR028889">
    <property type="entry name" value="USP"/>
</dbReference>
<dbReference type="PANTHER" id="PTHR24006:SF908">
    <property type="entry name" value="DEUBIQUITINATING APOPTOTIC INHIBITOR, ISOFORM A"/>
    <property type="match status" value="1"/>
</dbReference>
<feature type="region of interest" description="Disordered" evidence="2">
    <location>
        <begin position="1033"/>
        <end position="1055"/>
    </location>
</feature>
<dbReference type="InterPro" id="IPR038765">
    <property type="entry name" value="Papain-like_cys_pep_sf"/>
</dbReference>
<evidence type="ECO:0000256" key="1">
    <source>
        <dbReference type="SAM" id="Coils"/>
    </source>
</evidence>
<keyword evidence="1" id="KW-0175">Coiled coil</keyword>
<dbReference type="Proteomes" id="UP000694865">
    <property type="component" value="Unplaced"/>
</dbReference>
<dbReference type="PROSITE" id="PS50235">
    <property type="entry name" value="USP_3"/>
    <property type="match status" value="1"/>
</dbReference>
<dbReference type="GeneID" id="100369567"/>
<evidence type="ECO:0000313" key="4">
    <source>
        <dbReference type="Proteomes" id="UP000694865"/>
    </source>
</evidence>
<reference evidence="5" key="1">
    <citation type="submission" date="2025-08" db="UniProtKB">
        <authorList>
            <consortium name="RefSeq"/>
        </authorList>
    </citation>
    <scope>IDENTIFICATION</scope>
    <source>
        <tissue evidence="5">Testes</tissue>
    </source>
</reference>
<dbReference type="PROSITE" id="PS00972">
    <property type="entry name" value="USP_1"/>
    <property type="match status" value="1"/>
</dbReference>
<dbReference type="InterPro" id="IPR050164">
    <property type="entry name" value="Peptidase_C19"/>
</dbReference>
<protein>
    <submittedName>
        <fullName evidence="5">Ubiquitin carboxyl-terminal hydrolase 38-like</fullName>
    </submittedName>
</protein>
<dbReference type="Pfam" id="PF21246">
    <property type="entry name" value="Usp38-like_N"/>
    <property type="match status" value="1"/>
</dbReference>
<evidence type="ECO:0000256" key="2">
    <source>
        <dbReference type="SAM" id="MobiDB-lite"/>
    </source>
</evidence>
<dbReference type="PANTHER" id="PTHR24006">
    <property type="entry name" value="UBIQUITIN CARBOXYL-TERMINAL HYDROLASE"/>
    <property type="match status" value="1"/>
</dbReference>
<dbReference type="Pfam" id="PF00443">
    <property type="entry name" value="UCH"/>
    <property type="match status" value="1"/>
</dbReference>
<evidence type="ECO:0000313" key="5">
    <source>
        <dbReference type="RefSeq" id="XP_002734761.1"/>
    </source>
</evidence>
<keyword evidence="4" id="KW-1185">Reference proteome</keyword>
<dbReference type="RefSeq" id="XP_002734761.1">
    <property type="nucleotide sequence ID" value="XM_002734715.1"/>
</dbReference>
<proteinExistence type="predicted"/>
<dbReference type="SUPFAM" id="SSF54001">
    <property type="entry name" value="Cysteine proteinases"/>
    <property type="match status" value="1"/>
</dbReference>
<sequence>MDKILQGIAASNHPDNVKKFLIQKFATSANKPVNPEVCKSILTISANWILQDETAVLQEMGRVVFQAWAKQNLKIFEEFFHYSYLVNVMSCAVLNPKPTIEFIHDSIRLLRDKTPVCKVIQTRAISLARDCAQLDVCAALCKLMIEFPECIPLGDFGAAYCVTLIQAVSRVEFPNSELALKTRFKDVNAIGTLLFKIWHSDFSNIMPSLREIFTILTRIKRDGDDLPREPSVALGCLAQYVPVEMISLVTKNAASDPSVLDANMTVALSRMIDWLSWPAVKIIDKWIVAFLRSLASVQKFTILINVTVATVEKVFSRLYYPIVRSSALAVLTHMLLSFQHSPEAFHKVVGHLSDLVGFLKKEDSTSSRDCLSRLSELFHCMIYQHAGYPDLYEPVLEAFKDYPKPDNEVIKRKLKSNAWTSQGRMIFSDYSKFGPKSETGKTGLVNLGNTCYMNSVIQALYMGDGFRREVLSYSPLVQQRVMPNIQNVFAFLSNTQRSAYSPSDFLKVSRPPWFEMGAQQDCSEFLKYLLDRLDEEDKENRKYEMSLRRAKEKIQRVKQTQNVAGNSEEGGDDQVVPSYTAQENSEVNVCVEPSTSMSVDGGDMATQGDVSVMMDTVRPSEAEVPSTKDTKISSASAHCQRGILPKSQHDCTSEEASQDTSSSIVEKYFGGKSATITRCLTCNHVSTREESFIDLPLAFPEKSKPNAGSNHDNSCMKGGQGEIEKKDGDENNCTFTEKKDVEDKKDDVSDSQRNTVALEDLIGHFLAPELLEGENQYFCEKCKSLQDAERFLEIRSIPRFLILTLLRFSYDVKLHTRSKLLTDVKYPKILDLPMRGMHRKKDSMLDKLTMHESNTDSESPSLKRRCPSCESGDDLLVNDKSELRNYALSSVIVHSGVSSESGHYYCYARHTTPPPSPSATQTKDTESKADDMDDLPDHWYLFNDSRVSYSTYNSFSNVTKHFSKDTAYVIFYKKIPTSDEKSQAVLNDPPLSRQLMDTVAKDNQLYLQEQELEARTLHLQTSRVAAGASYRQRRFDGDDDDHGPPGSCGGSGTGGFNVPSNRFIF</sequence>
<gene>
    <name evidence="5" type="primary">LOC100369567</name>
</gene>